<keyword evidence="3" id="KW-1185">Reference proteome</keyword>
<feature type="domain" description="Inosine monophosphate cyclohydrolase-like" evidence="1">
    <location>
        <begin position="17"/>
        <end position="222"/>
    </location>
</feature>
<proteinExistence type="predicted"/>
<gene>
    <name evidence="2" type="ORF">ACFSW5_16350</name>
</gene>
<dbReference type="RefSeq" id="WP_379275165.1">
    <property type="nucleotide sequence ID" value="NZ_JBHUGT010000042.1"/>
</dbReference>
<dbReference type="Gene3D" id="3.60.20.20">
    <property type="entry name" value="Inosine monophosphate cyclohydrolase-like"/>
    <property type="match status" value="1"/>
</dbReference>
<accession>A0ABW5QZH3</accession>
<dbReference type="EMBL" id="JBHUMY010000016">
    <property type="protein sequence ID" value="MFD2661827.1"/>
    <property type="molecule type" value="Genomic_DNA"/>
</dbReference>
<evidence type="ECO:0000313" key="2">
    <source>
        <dbReference type="EMBL" id="MFD2661827.1"/>
    </source>
</evidence>
<reference evidence="3" key="1">
    <citation type="journal article" date="2019" name="Int. J. Syst. Evol. Microbiol.">
        <title>The Global Catalogue of Microorganisms (GCM) 10K type strain sequencing project: providing services to taxonomists for standard genome sequencing and annotation.</title>
        <authorList>
            <consortium name="The Broad Institute Genomics Platform"/>
            <consortium name="The Broad Institute Genome Sequencing Center for Infectious Disease"/>
            <person name="Wu L."/>
            <person name="Ma J."/>
        </authorList>
    </citation>
    <scope>NUCLEOTIDE SEQUENCE [LARGE SCALE GENOMIC DNA]</scope>
    <source>
        <strain evidence="3">TISTR 1827</strain>
    </source>
</reference>
<organism evidence="2 3">
    <name type="scientific">Paenibacillus thailandensis</name>
    <dbReference type="NCBI Taxonomy" id="393250"/>
    <lineage>
        <taxon>Bacteria</taxon>
        <taxon>Bacillati</taxon>
        <taxon>Bacillota</taxon>
        <taxon>Bacilli</taxon>
        <taxon>Bacillales</taxon>
        <taxon>Paenibacillaceae</taxon>
        <taxon>Paenibacillus</taxon>
    </lineage>
</organism>
<sequence length="242" mass="27850">MDSAMRTNSEKLKENPYPGRGILIGLTPDQKNMVQVYWIMGRSANSQNRIFIEENGFVRTEAYDPAKLLDPSLIIYSPIKFTDQYHIISNGDQTETILKALMNGKTFEDALNEREFEPDPPNFTPRISGLINVESKSYKLSILKSFYNNPEYCIRNYYTYNSFVPGVAHCITTYETDGYPIPSFQGEPLILPMYNLIDETLDYYWSLLNSKTKVAILAKYIDVETKETVIKCINKYSYASNQ</sequence>
<name>A0ABW5QZH3_9BACL</name>
<dbReference type="Proteomes" id="UP001597493">
    <property type="component" value="Unassembled WGS sequence"/>
</dbReference>
<dbReference type="InterPro" id="IPR020600">
    <property type="entry name" value="IMP_cyclohydrolase-like"/>
</dbReference>
<dbReference type="Pfam" id="PF07826">
    <property type="entry name" value="IMP_cyclohyd"/>
    <property type="match status" value="1"/>
</dbReference>
<dbReference type="InterPro" id="IPR036795">
    <property type="entry name" value="IMP_cyclohydrolase-like_sf"/>
</dbReference>
<evidence type="ECO:0000259" key="1">
    <source>
        <dbReference type="Pfam" id="PF07826"/>
    </source>
</evidence>
<protein>
    <submittedName>
        <fullName evidence="2">IMP cyclohydrolase</fullName>
    </submittedName>
</protein>
<evidence type="ECO:0000313" key="3">
    <source>
        <dbReference type="Proteomes" id="UP001597493"/>
    </source>
</evidence>
<comment type="caution">
    <text evidence="2">The sequence shown here is derived from an EMBL/GenBank/DDBJ whole genome shotgun (WGS) entry which is preliminary data.</text>
</comment>
<dbReference type="SUPFAM" id="SSF75569">
    <property type="entry name" value="Archaeal IMP cyclohydrolase PurO"/>
    <property type="match status" value="1"/>
</dbReference>